<proteinExistence type="predicted"/>
<dbReference type="AlphaFoldDB" id="A0A432LCU9"/>
<name>A0A432LCU9_9BACI</name>
<dbReference type="Pfam" id="PF02517">
    <property type="entry name" value="Rce1-like"/>
    <property type="match status" value="1"/>
</dbReference>
<keyword evidence="4" id="KW-1185">Reference proteome</keyword>
<dbReference type="GO" id="GO:0004175">
    <property type="term" value="F:endopeptidase activity"/>
    <property type="evidence" value="ECO:0007669"/>
    <property type="project" value="UniProtKB-ARBA"/>
</dbReference>
<dbReference type="PANTHER" id="PTHR35797">
    <property type="entry name" value="PROTEASE-RELATED"/>
    <property type="match status" value="1"/>
</dbReference>
<sequence>MLKKLSDIQKAFAFTSFTLILATAFTFLLPKNTDVGLLMFVPLFVGFMMMLFTGELFSKSGWSSLGLHKFSMKGFLIGFVTPIIPIVVGYVIVWNTGLAEFTVPAELEGNIPLLLFSFVATIVITSLTKILGEEIGWRGYLLPRLQPLGIEKALFVSSFIWGLFHIAPILFSGQYHSDTNFIIFIPLFMMNLLFVGFFIGYLRFITGSIWPAVIAHGAHNVLWGFGASFTTNTDPIVAYLTGDVGIIGVIFYFIIYLVIRKDLKKRKAIGKNI</sequence>
<dbReference type="PANTHER" id="PTHR35797:SF1">
    <property type="entry name" value="PROTEASE"/>
    <property type="match status" value="1"/>
</dbReference>
<dbReference type="GO" id="GO:0006508">
    <property type="term" value="P:proteolysis"/>
    <property type="evidence" value="ECO:0007669"/>
    <property type="project" value="UniProtKB-KW"/>
</dbReference>
<evidence type="ECO:0000313" key="4">
    <source>
        <dbReference type="Proteomes" id="UP000287910"/>
    </source>
</evidence>
<evidence type="ECO:0000256" key="1">
    <source>
        <dbReference type="SAM" id="Phobius"/>
    </source>
</evidence>
<feature type="transmembrane region" description="Helical" evidence="1">
    <location>
        <begin position="153"/>
        <end position="175"/>
    </location>
</feature>
<dbReference type="GO" id="GO:0008237">
    <property type="term" value="F:metallopeptidase activity"/>
    <property type="evidence" value="ECO:0007669"/>
    <property type="project" value="UniProtKB-KW"/>
</dbReference>
<reference evidence="3 4" key="1">
    <citation type="submission" date="2018-12" db="EMBL/GenBank/DDBJ databases">
        <title>Lysinibacillus antri sp. nov., isolated from a cave soil.</title>
        <authorList>
            <person name="Narsing Rao M.P."/>
            <person name="Zhang H."/>
            <person name="Dong Z.-Y."/>
            <person name="Niu X.-K."/>
            <person name="Zhang K."/>
            <person name="Fang B.-Z."/>
            <person name="Kang Y.-Q."/>
            <person name="Xiao M."/>
            <person name="Li W.-J."/>
        </authorList>
    </citation>
    <scope>NUCLEOTIDE SEQUENCE [LARGE SCALE GENOMIC DNA]</scope>
    <source>
        <strain evidence="3 4">SYSU K30002</strain>
    </source>
</reference>
<evidence type="ECO:0000313" key="3">
    <source>
        <dbReference type="EMBL" id="RUL53088.1"/>
    </source>
</evidence>
<protein>
    <submittedName>
        <fullName evidence="3">CPBP family intramembrane metalloprotease</fullName>
    </submittedName>
</protein>
<dbReference type="GO" id="GO:0080120">
    <property type="term" value="P:CAAX-box protein maturation"/>
    <property type="evidence" value="ECO:0007669"/>
    <property type="project" value="UniProtKB-ARBA"/>
</dbReference>
<keyword evidence="1" id="KW-1133">Transmembrane helix</keyword>
<dbReference type="InterPro" id="IPR042150">
    <property type="entry name" value="MmRce1-like"/>
</dbReference>
<dbReference type="Proteomes" id="UP000287910">
    <property type="component" value="Unassembled WGS sequence"/>
</dbReference>
<feature type="transmembrane region" description="Helical" evidence="1">
    <location>
        <begin position="35"/>
        <end position="53"/>
    </location>
</feature>
<dbReference type="InterPro" id="IPR003675">
    <property type="entry name" value="Rce1/LyrA-like_dom"/>
</dbReference>
<feature type="transmembrane region" description="Helical" evidence="1">
    <location>
        <begin position="113"/>
        <end position="132"/>
    </location>
</feature>
<accession>A0A432LCU9</accession>
<keyword evidence="3" id="KW-0378">Hydrolase</keyword>
<dbReference type="RefSeq" id="WP_126658827.1">
    <property type="nucleotide sequence ID" value="NZ_RYYR01000010.1"/>
</dbReference>
<keyword evidence="1" id="KW-0812">Transmembrane</keyword>
<comment type="caution">
    <text evidence="3">The sequence shown here is derived from an EMBL/GenBank/DDBJ whole genome shotgun (WGS) entry which is preliminary data.</text>
</comment>
<feature type="transmembrane region" description="Helical" evidence="1">
    <location>
        <begin position="181"/>
        <end position="202"/>
    </location>
</feature>
<keyword evidence="1" id="KW-0472">Membrane</keyword>
<dbReference type="EMBL" id="RYYR01000010">
    <property type="protein sequence ID" value="RUL53088.1"/>
    <property type="molecule type" value="Genomic_DNA"/>
</dbReference>
<feature type="transmembrane region" description="Helical" evidence="1">
    <location>
        <begin position="12"/>
        <end position="29"/>
    </location>
</feature>
<gene>
    <name evidence="3" type="ORF">EK386_08995</name>
</gene>
<organism evidence="3 4">
    <name type="scientific">Lysinibacillus antri</name>
    <dbReference type="NCBI Taxonomy" id="2498145"/>
    <lineage>
        <taxon>Bacteria</taxon>
        <taxon>Bacillati</taxon>
        <taxon>Bacillota</taxon>
        <taxon>Bacilli</taxon>
        <taxon>Bacillales</taxon>
        <taxon>Bacillaceae</taxon>
        <taxon>Lysinibacillus</taxon>
    </lineage>
</organism>
<feature type="domain" description="CAAX prenyl protease 2/Lysostaphin resistance protein A-like" evidence="2">
    <location>
        <begin position="117"/>
        <end position="222"/>
    </location>
</feature>
<feature type="transmembrane region" description="Helical" evidence="1">
    <location>
        <begin position="236"/>
        <end position="259"/>
    </location>
</feature>
<keyword evidence="3" id="KW-0645">Protease</keyword>
<keyword evidence="3" id="KW-0482">Metalloprotease</keyword>
<feature type="transmembrane region" description="Helical" evidence="1">
    <location>
        <begin position="74"/>
        <end position="93"/>
    </location>
</feature>
<evidence type="ECO:0000259" key="2">
    <source>
        <dbReference type="Pfam" id="PF02517"/>
    </source>
</evidence>
<feature type="transmembrane region" description="Helical" evidence="1">
    <location>
        <begin position="209"/>
        <end position="230"/>
    </location>
</feature>